<dbReference type="FunCoup" id="T1EFZ5">
    <property type="interactions" value="2122"/>
</dbReference>
<dbReference type="GeneID" id="20195497"/>
<feature type="domain" description="Zinc finger ZPR1-type" evidence="6">
    <location>
        <begin position="244"/>
        <end position="405"/>
    </location>
</feature>
<dbReference type="Pfam" id="PF22794">
    <property type="entry name" value="jr-ZPR1"/>
    <property type="match status" value="3"/>
</dbReference>
<evidence type="ECO:0000256" key="2">
    <source>
        <dbReference type="ARBA" id="ARBA00022723"/>
    </source>
</evidence>
<keyword evidence="2" id="KW-0479">Metal-binding</keyword>
<dbReference type="FunFam" id="2.60.120.1040:FF:000014">
    <property type="match status" value="1"/>
</dbReference>
<evidence type="ECO:0000256" key="1">
    <source>
        <dbReference type="ARBA" id="ARBA00008354"/>
    </source>
</evidence>
<evidence type="ECO:0000313" key="8">
    <source>
        <dbReference type="EnsemblMetazoa" id="HelroP114138"/>
    </source>
</evidence>
<dbReference type="PANTHER" id="PTHR10876:SF0">
    <property type="entry name" value="ZINC FINGER PROTEIN ZPR1"/>
    <property type="match status" value="1"/>
</dbReference>
<dbReference type="Proteomes" id="UP000015101">
    <property type="component" value="Unassembled WGS sequence"/>
</dbReference>
<dbReference type="GO" id="GO:0005634">
    <property type="term" value="C:nucleus"/>
    <property type="evidence" value="ECO:0000318"/>
    <property type="project" value="GO_Central"/>
</dbReference>
<dbReference type="Gene3D" id="2.60.120.1040">
    <property type="entry name" value="ZPR1, A/B domain"/>
    <property type="match status" value="3"/>
</dbReference>
<keyword evidence="4" id="KW-0862">Zinc</keyword>
<dbReference type="eggNOG" id="KOG2703">
    <property type="taxonomic scope" value="Eukaryota"/>
</dbReference>
<feature type="region of interest" description="Disordered" evidence="5">
    <location>
        <begin position="185"/>
        <end position="230"/>
    </location>
</feature>
<evidence type="ECO:0000256" key="3">
    <source>
        <dbReference type="ARBA" id="ARBA00022771"/>
    </source>
</evidence>
<evidence type="ECO:0000313" key="9">
    <source>
        <dbReference type="Proteomes" id="UP000015101"/>
    </source>
</evidence>
<dbReference type="GO" id="GO:0005737">
    <property type="term" value="C:cytoplasm"/>
    <property type="evidence" value="ECO:0000318"/>
    <property type="project" value="GO_Central"/>
</dbReference>
<feature type="compositionally biased region" description="Low complexity" evidence="5">
    <location>
        <begin position="196"/>
        <end position="220"/>
    </location>
</feature>
<dbReference type="GO" id="GO:0008270">
    <property type="term" value="F:zinc ion binding"/>
    <property type="evidence" value="ECO:0007669"/>
    <property type="project" value="UniProtKB-KW"/>
</dbReference>
<feature type="domain" description="Zinc finger ZPR1-type" evidence="6">
    <location>
        <begin position="27"/>
        <end position="155"/>
    </location>
</feature>
<reference evidence="8" key="3">
    <citation type="submission" date="2015-06" db="UniProtKB">
        <authorList>
            <consortium name="EnsemblMetazoa"/>
        </authorList>
    </citation>
    <scope>IDENTIFICATION</scope>
</reference>
<organism evidence="8 9">
    <name type="scientific">Helobdella robusta</name>
    <name type="common">Californian leech</name>
    <dbReference type="NCBI Taxonomy" id="6412"/>
    <lineage>
        <taxon>Eukaryota</taxon>
        <taxon>Metazoa</taxon>
        <taxon>Spiralia</taxon>
        <taxon>Lophotrochozoa</taxon>
        <taxon>Annelida</taxon>
        <taxon>Clitellata</taxon>
        <taxon>Hirudinea</taxon>
        <taxon>Rhynchobdellida</taxon>
        <taxon>Glossiphoniidae</taxon>
        <taxon>Helobdella</taxon>
    </lineage>
</organism>
<dbReference type="InterPro" id="IPR004457">
    <property type="entry name" value="Znf_ZPR1"/>
</dbReference>
<keyword evidence="3" id="KW-0863">Zinc-finger</keyword>
<dbReference type="InterPro" id="IPR042451">
    <property type="entry name" value="ZPR1_A/B_dom"/>
</dbReference>
<dbReference type="EMBL" id="KB097304">
    <property type="protein sequence ID" value="ESN97793.1"/>
    <property type="molecule type" value="Genomic_DNA"/>
</dbReference>
<sequence>MANGHVNDFFPNLAADDDDNNVTEIESLCLNCYEQGTTRLMLTRIPFFREVIISSFSCDHCNHSDTGVQSGGTVQVKGVKFNLKVTSVKDLNRQVIKSEYCVLKIPELDFEQPASRKGDITNVEGLLDSVVNGLMFLQEERRILDDPSGNSYIENPDAPKHDDNLTQVFYQRSHEQDVRVGCAYDDDDGEVNGDEATTTTTSATTTTLATTTSTTTATTSQNSNGHRPTDSSWDFQQEVVSFNTICSNCSAACPTNMKIVDIPYFKQMVIMATSCGACGHRENEVKGGSGIEPQGQRITLHLIKLEDLNRDLLKSDTAGIRIPELDFEMVDGSLGGRFTTVEGLLVQIKEQLSERNPFLSGDSCQDDTKAKMTAFCAKLQQIIEGKRSDVHLVLDDPAGNSYIQNLNAPEDDPQLKVERYERTYEQNEELGLNDMNTDHYQSTS</sequence>
<name>T1EFZ5_HELRO</name>
<dbReference type="EnsemblMetazoa" id="HelroT114138">
    <property type="protein sequence ID" value="HelroP114138"/>
    <property type="gene ID" value="HelroG114138"/>
</dbReference>
<dbReference type="SMART" id="SM00709">
    <property type="entry name" value="Zpr1"/>
    <property type="match status" value="2"/>
</dbReference>
<accession>T1EFZ5</accession>
<keyword evidence="9" id="KW-1185">Reference proteome</keyword>
<dbReference type="RefSeq" id="XP_009024243.1">
    <property type="nucleotide sequence ID" value="XM_009025995.1"/>
</dbReference>
<gene>
    <name evidence="8" type="primary">20195497</name>
    <name evidence="7" type="ORF">HELRODRAFT_114138</name>
</gene>
<comment type="similarity">
    <text evidence="1">Belongs to the ZPR1 family.</text>
</comment>
<evidence type="ECO:0000259" key="6">
    <source>
        <dbReference type="SMART" id="SM00709"/>
    </source>
</evidence>
<dbReference type="KEGG" id="hro:HELRODRAFT_114138"/>
<proteinExistence type="inferred from homology"/>
<dbReference type="InParanoid" id="T1EFZ5"/>
<feature type="compositionally biased region" description="Polar residues" evidence="5">
    <location>
        <begin position="221"/>
        <end position="230"/>
    </location>
</feature>
<evidence type="ECO:0000256" key="5">
    <source>
        <dbReference type="SAM" id="MobiDB-lite"/>
    </source>
</evidence>
<dbReference type="InterPro" id="IPR042452">
    <property type="entry name" value="ZPR1_Znf1/2"/>
</dbReference>
<dbReference type="Pfam" id="PF03367">
    <property type="entry name" value="Zn_ribbon_ZPR1"/>
    <property type="match status" value="2"/>
</dbReference>
<dbReference type="OrthoDB" id="308464at2759"/>
<dbReference type="Gene3D" id="2.20.25.420">
    <property type="entry name" value="ZPR1, zinc finger domain"/>
    <property type="match status" value="2"/>
</dbReference>
<dbReference type="InterPro" id="IPR056180">
    <property type="entry name" value="ZPR1_jr_dom"/>
</dbReference>
<dbReference type="STRING" id="6412.T1EFZ5"/>
<dbReference type="OMA" id="FREVVIM"/>
<dbReference type="EMBL" id="AMQM01006209">
    <property type="status" value="NOT_ANNOTATED_CDS"/>
    <property type="molecule type" value="Genomic_DNA"/>
</dbReference>
<reference evidence="9" key="1">
    <citation type="submission" date="2012-12" db="EMBL/GenBank/DDBJ databases">
        <authorList>
            <person name="Hellsten U."/>
            <person name="Grimwood J."/>
            <person name="Chapman J.A."/>
            <person name="Shapiro H."/>
            <person name="Aerts A."/>
            <person name="Otillar R.P."/>
            <person name="Terry A.Y."/>
            <person name="Boore J.L."/>
            <person name="Simakov O."/>
            <person name="Marletaz F."/>
            <person name="Cho S.-J."/>
            <person name="Edsinger-Gonzales E."/>
            <person name="Havlak P."/>
            <person name="Kuo D.-H."/>
            <person name="Larsson T."/>
            <person name="Lv J."/>
            <person name="Arendt D."/>
            <person name="Savage R."/>
            <person name="Osoegawa K."/>
            <person name="de Jong P."/>
            <person name="Lindberg D.R."/>
            <person name="Seaver E.C."/>
            <person name="Weisblat D.A."/>
            <person name="Putnam N.H."/>
            <person name="Grigoriev I.V."/>
            <person name="Rokhsar D.S."/>
        </authorList>
    </citation>
    <scope>NUCLEOTIDE SEQUENCE</scope>
</reference>
<dbReference type="FunFam" id="2.60.120.1040:FF:000011">
    <property type="entry name" value="Uncharacterized protein"/>
    <property type="match status" value="1"/>
</dbReference>
<dbReference type="FunFam" id="2.20.25.420:FF:000001">
    <property type="entry name" value="Zinc finger protein ZPR1"/>
    <property type="match status" value="1"/>
</dbReference>
<dbReference type="HOGENOM" id="CLU_024138_5_0_1"/>
<protein>
    <recommendedName>
        <fullName evidence="6">Zinc finger ZPR1-type domain-containing protein</fullName>
    </recommendedName>
</protein>
<dbReference type="CTD" id="20195497"/>
<dbReference type="PANTHER" id="PTHR10876">
    <property type="entry name" value="ZINC FINGER PROTEIN ZPR1"/>
    <property type="match status" value="1"/>
</dbReference>
<dbReference type="AlphaFoldDB" id="T1EFZ5"/>
<evidence type="ECO:0000256" key="4">
    <source>
        <dbReference type="ARBA" id="ARBA00022833"/>
    </source>
</evidence>
<dbReference type="InterPro" id="IPR040141">
    <property type="entry name" value="ZPR1"/>
</dbReference>
<dbReference type="EMBL" id="AMQM01006208">
    <property type="status" value="NOT_ANNOTATED_CDS"/>
    <property type="molecule type" value="Genomic_DNA"/>
</dbReference>
<reference evidence="7 9" key="2">
    <citation type="journal article" date="2013" name="Nature">
        <title>Insights into bilaterian evolution from three spiralian genomes.</title>
        <authorList>
            <person name="Simakov O."/>
            <person name="Marletaz F."/>
            <person name="Cho S.J."/>
            <person name="Edsinger-Gonzales E."/>
            <person name="Havlak P."/>
            <person name="Hellsten U."/>
            <person name="Kuo D.H."/>
            <person name="Larsson T."/>
            <person name="Lv J."/>
            <person name="Arendt D."/>
            <person name="Savage R."/>
            <person name="Osoegawa K."/>
            <person name="de Jong P."/>
            <person name="Grimwood J."/>
            <person name="Chapman J.A."/>
            <person name="Shapiro H."/>
            <person name="Aerts A."/>
            <person name="Otillar R.P."/>
            <person name="Terry A.Y."/>
            <person name="Boore J.L."/>
            <person name="Grigoriev I.V."/>
            <person name="Lindberg D.R."/>
            <person name="Seaver E.C."/>
            <person name="Weisblat D.A."/>
            <person name="Putnam N.H."/>
            <person name="Rokhsar D.S."/>
        </authorList>
    </citation>
    <scope>NUCLEOTIDE SEQUENCE</scope>
</reference>
<evidence type="ECO:0000313" key="7">
    <source>
        <dbReference type="EMBL" id="ESN97793.1"/>
    </source>
</evidence>
<dbReference type="NCBIfam" id="TIGR00310">
    <property type="entry name" value="ZPR1_znf"/>
    <property type="match status" value="1"/>
</dbReference>